<evidence type="ECO:0000259" key="11">
    <source>
        <dbReference type="Pfam" id="PF23576"/>
    </source>
</evidence>
<dbReference type="CDD" id="cd18042">
    <property type="entry name" value="DEXXQc_SETX"/>
    <property type="match status" value="1"/>
</dbReference>
<dbReference type="GO" id="GO:0016787">
    <property type="term" value="F:hydrolase activity"/>
    <property type="evidence" value="ECO:0007669"/>
    <property type="project" value="UniProtKB-KW"/>
</dbReference>
<evidence type="ECO:0000256" key="4">
    <source>
        <dbReference type="ARBA" id="ARBA00022806"/>
    </source>
</evidence>
<gene>
    <name evidence="12" type="primary">BQ5605_C015g07805</name>
    <name evidence="12" type="ORF">BQ5605_C015G07805</name>
</gene>
<dbReference type="InterPro" id="IPR047187">
    <property type="entry name" value="SF1_C_Upf1"/>
</dbReference>
<feature type="region of interest" description="Disordered" evidence="7">
    <location>
        <begin position="1936"/>
        <end position="2049"/>
    </location>
</feature>
<name>A0A2X0NW47_9BASI</name>
<feature type="region of interest" description="Disordered" evidence="7">
    <location>
        <begin position="1025"/>
        <end position="1099"/>
    </location>
</feature>
<dbReference type="Pfam" id="PF23576">
    <property type="entry name" value="SEN1_barrel"/>
    <property type="match status" value="1"/>
</dbReference>
<proteinExistence type="inferred from homology"/>
<feature type="domain" description="DNA2/NAM7 helicase-like C-terminal" evidence="10">
    <location>
        <begin position="1678"/>
        <end position="1874"/>
    </location>
</feature>
<evidence type="ECO:0000259" key="8">
    <source>
        <dbReference type="Pfam" id="PF12726"/>
    </source>
</evidence>
<feature type="coiled-coil region" evidence="6">
    <location>
        <begin position="1518"/>
        <end position="1597"/>
    </location>
</feature>
<dbReference type="STRING" id="796604.A0A2X0NW47"/>
<dbReference type="Pfam" id="PF13086">
    <property type="entry name" value="AAA_11"/>
    <property type="match status" value="1"/>
</dbReference>
<keyword evidence="5" id="KW-0067">ATP-binding</keyword>
<feature type="compositionally biased region" description="Basic and acidic residues" evidence="7">
    <location>
        <begin position="1976"/>
        <end position="1997"/>
    </location>
</feature>
<keyword evidence="6" id="KW-0175">Coiled coil</keyword>
<evidence type="ECO:0000313" key="13">
    <source>
        <dbReference type="Proteomes" id="UP000249464"/>
    </source>
</evidence>
<dbReference type="InterPro" id="IPR045055">
    <property type="entry name" value="DNA2/NAM7-like"/>
</dbReference>
<keyword evidence="4" id="KW-0347">Helicase</keyword>
<dbReference type="Pfam" id="PF13087">
    <property type="entry name" value="AAA_12"/>
    <property type="match status" value="1"/>
</dbReference>
<dbReference type="SUPFAM" id="SSF52540">
    <property type="entry name" value="P-loop containing nucleoside triphosphate hydrolases"/>
    <property type="match status" value="1"/>
</dbReference>
<dbReference type="Pfam" id="PF12726">
    <property type="entry name" value="SEN1_N"/>
    <property type="match status" value="1"/>
</dbReference>
<evidence type="ECO:0000256" key="1">
    <source>
        <dbReference type="ARBA" id="ARBA00007913"/>
    </source>
</evidence>
<dbReference type="CDD" id="cd18808">
    <property type="entry name" value="SF1_C_Upf1"/>
    <property type="match status" value="1"/>
</dbReference>
<feature type="compositionally biased region" description="Polar residues" evidence="7">
    <location>
        <begin position="1943"/>
        <end position="1954"/>
    </location>
</feature>
<dbReference type="Proteomes" id="UP000249464">
    <property type="component" value="Unassembled WGS sequence"/>
</dbReference>
<dbReference type="InterPro" id="IPR027417">
    <property type="entry name" value="P-loop_NTPase"/>
</dbReference>
<dbReference type="GO" id="GO:0005524">
    <property type="term" value="F:ATP binding"/>
    <property type="evidence" value="ECO:0007669"/>
    <property type="project" value="UniProtKB-KW"/>
</dbReference>
<comment type="similarity">
    <text evidence="1">Belongs to the DNA2/NAM7 helicase family.</text>
</comment>
<feature type="compositionally biased region" description="Polar residues" evidence="7">
    <location>
        <begin position="2004"/>
        <end position="2019"/>
    </location>
</feature>
<dbReference type="EMBL" id="FQNC01000015">
    <property type="protein sequence ID" value="SGY17520.1"/>
    <property type="molecule type" value="Genomic_DNA"/>
</dbReference>
<dbReference type="PANTHER" id="PTHR10887:SF495">
    <property type="entry name" value="HELICASE SENATAXIN ISOFORM X1-RELATED"/>
    <property type="match status" value="1"/>
</dbReference>
<protein>
    <submittedName>
        <fullName evidence="12">BQ5605_C015g07805 protein</fullName>
    </submittedName>
</protein>
<dbReference type="Gene3D" id="3.40.50.300">
    <property type="entry name" value="P-loop containing nucleotide triphosphate hydrolases"/>
    <property type="match status" value="2"/>
</dbReference>
<evidence type="ECO:0000256" key="6">
    <source>
        <dbReference type="SAM" id="Coils"/>
    </source>
</evidence>
<dbReference type="GO" id="GO:0016604">
    <property type="term" value="C:nuclear body"/>
    <property type="evidence" value="ECO:0007669"/>
    <property type="project" value="TreeGrafter"/>
</dbReference>
<sequence>MDAQSPPPQPRASTSSEKQQTLIAGSISGPNRSNSATAAIVVSDQVVYDLSLACDAEHASEESWQDATASSLEWILSLDRSSSNKLSGGANDKGKVSESAVVHWYCGHDGAEVCWSPSVFLVRLLSMKKQGDVARWRDMFESLMHECPRCVTAFQHAKSEFINRYLSLRKSEAAVRGFSDGIERLERDRVRQAFCDAGFGVDSTSATAHLEDVAPAAIQNCLVNHLLFQDTNIVNLIASGLPVSKPIQLPFEVTPGLLGLRFHRERALRDWTQLQLDSCELVTPRHYTHRGLGLIFGAHLKLLASRDRGDFNAETVIHLPYVESRVEFWQALTAVLALLDSETMHSQLTRAASPSNPGAPLTASAVGDIIQVVAGHLGDVEDHFPDVLSCFRIIVDRLQENVWKSAADRFEEVTLHAILDNTSFERIFGGTHEDEPSTNDEPILNWIPPFLRSVAQSSTRFINSLAIIIAAFLGNLQALRFETAARTRAITIAATILSDVFLDTDGLIDAQSKWPHAREAAKILDLHAPTIADFAFDPRFGAEHWRKATSTARELTMRIMQRDARRVRDAIHTLGSYSMELKRAEDQAKRSKKDVLVTFESETSTAHGPPPPIVAYCAPLWKRSYEIVRSTDARNLAAIVQGTSACYHLEHLTARTWIYKDQIRAQMKAVNAALDQIRLPLISLVESFTDEAPAALLDFLARPGITENFVVWALSPIEQMHNVAQGVVKQAYDVLTRRDCLGALLLHHPGAALRGLLRSLRSFTTTANFLPEACGQAKRLVRCLSDVLDVLCATANGLLRNASFLRRGVEEEEHLGSRLFELWRRMCGALALVFKETPSWSTFFENSVMTEWMRDAILFGVDLLEQQHAFEIAIRDTLRSGTDPASTKQASTQARHVIAALSEPLEELTSWLRLNDEDLLSATFELVRSLLGRFAESDMALRSSTVARLRKIADSNRRNRAVRSNILRDDQLRELVDALAVNDGGEVVVYEVPRDKSKALAATAAVCMTSKPPASVLDQLRIHSARSNSSGTNGVSSTTASRGPTSFTTGKGVKASAPSSTMSARPRGVPWTSYTSKPAKAWNSSDDSSSEEDHDGENADRKLSGLAMLARAQKSSPKFKKITERRTVKMIDNPTSGVVSTRIRGPMATQDAAQDAAQRRAANMARLRGVQDYSSLHRRILQWDVDKEGPIAPHLSSRLTPLRSSFSSADDYVNSFEPLLLTECWEQVKVARTETAKDNHPVRATIAGRQAVDDFIDVFVTIDHADVPPGTFFFDTDLVLLRQGQHQTLAKVQAFARKREFFEATLRTQLGNDTTDAGPGLVARSQWQILKLYTLSTIHREYAALQSIRYLDLFREIISPRAPPLLPCDSRNLSRIISAYQVNEPQAKAIQGALQTSGFSLIQGPPGTGKTKTIIGLIGAFIDSRPRVAAPIVVGQPTSEAHREPLAKILLCAPSNAAVDEVAKRLKDGIRDSSGRLIVPKVVRIGSDSAVDISVKDIFLDELVERALSGGVNAADAANDSQRRMQSMRAEVDLLRATRDKKLAALQAVNDNDVLREELRYQLKTTKSQINEISQRLDAEKDKAQQSRRALDAQQRKMRTQVLSDADVICATLSGSGHDYMAQLPFDFETVIIDEAAQSIELSSLIPLKYGCRRCILVGDPLQLPPTVISNAAKHAGYDRSLFVRLMEQGRGPHLLSIQYRMHPHISAFPSAAFYHSRLLDGEEMEKKTLQPWHSNSLFPPYMFFHVRNATEVAGRHHSWTNPQEAQTALAIYERIIREYPHVDLNYRIGIVTPYKGQVWELKTTFRRRFGDDILSKISFNTVDGFQGQEKDIIILSCVRGGNVDSGVGFLANTRRMNVALTRARSSLFILGDSNKLRSNEYWGNLVADAEARGLMTQVDPAFFRSLQPSKPPTIHATVKPHTSVARAIVAEGAPNALVRPSKQGSGATGSSSKIHGIKRRGSLPSPSNSPKKVKASLEENSARGTDAKSDETKSRPVAEVVGSQVTTSHPASATSALPTPTPSIIARPKPKPSMFITKKKPSAPGKRP</sequence>
<evidence type="ECO:0000313" key="12">
    <source>
        <dbReference type="EMBL" id="SGY17520.1"/>
    </source>
</evidence>
<dbReference type="GO" id="GO:0004386">
    <property type="term" value="F:helicase activity"/>
    <property type="evidence" value="ECO:0007669"/>
    <property type="project" value="UniProtKB-KW"/>
</dbReference>
<reference evidence="12 13" key="1">
    <citation type="submission" date="2016-11" db="EMBL/GenBank/DDBJ databases">
        <authorList>
            <person name="Jaros S."/>
            <person name="Januszkiewicz K."/>
            <person name="Wedrychowicz H."/>
        </authorList>
    </citation>
    <scope>NUCLEOTIDE SEQUENCE [LARGE SCALE GENOMIC DNA]</scope>
</reference>
<evidence type="ECO:0000256" key="5">
    <source>
        <dbReference type="ARBA" id="ARBA00022840"/>
    </source>
</evidence>
<feature type="compositionally biased region" description="Pro residues" evidence="7">
    <location>
        <begin position="1"/>
        <end position="10"/>
    </location>
</feature>
<dbReference type="FunFam" id="3.40.50.300:FF:000326">
    <property type="entry name" value="P-loop containing nucleoside triphosphate hydrolase"/>
    <property type="match status" value="1"/>
</dbReference>
<dbReference type="InterPro" id="IPR041679">
    <property type="entry name" value="DNA2/NAM7-like_C"/>
</dbReference>
<keyword evidence="3" id="KW-0378">Hydrolase</keyword>
<feature type="region of interest" description="Disordered" evidence="7">
    <location>
        <begin position="1"/>
        <end position="30"/>
    </location>
</feature>
<keyword evidence="13" id="KW-1185">Reference proteome</keyword>
<dbReference type="InterPro" id="IPR056474">
    <property type="entry name" value="SEN1_barrel"/>
</dbReference>
<dbReference type="InterPro" id="IPR024481">
    <property type="entry name" value="Helicase_Sen1_N"/>
</dbReference>
<keyword evidence="2" id="KW-0547">Nucleotide-binding</keyword>
<feature type="compositionally biased region" description="Polar residues" evidence="7">
    <location>
        <begin position="11"/>
        <end position="30"/>
    </location>
</feature>
<feature type="domain" description="Helicase SEN1 beta-barrel" evidence="11">
    <location>
        <begin position="1239"/>
        <end position="1332"/>
    </location>
</feature>
<evidence type="ECO:0000259" key="10">
    <source>
        <dbReference type="Pfam" id="PF13087"/>
    </source>
</evidence>
<feature type="compositionally biased region" description="Low complexity" evidence="7">
    <location>
        <begin position="1027"/>
        <end position="1041"/>
    </location>
</feature>
<feature type="compositionally biased region" description="Basic residues" evidence="7">
    <location>
        <begin position="2038"/>
        <end position="2049"/>
    </location>
</feature>
<feature type="domain" description="Helicase Sen1 N-terminal" evidence="8">
    <location>
        <begin position="136"/>
        <end position="924"/>
    </location>
</feature>
<dbReference type="InterPro" id="IPR041677">
    <property type="entry name" value="DNA2/NAM7_AAA_11"/>
</dbReference>
<evidence type="ECO:0000256" key="2">
    <source>
        <dbReference type="ARBA" id="ARBA00022741"/>
    </source>
</evidence>
<evidence type="ECO:0000256" key="7">
    <source>
        <dbReference type="SAM" id="MobiDB-lite"/>
    </source>
</evidence>
<evidence type="ECO:0000259" key="9">
    <source>
        <dbReference type="Pfam" id="PF13086"/>
    </source>
</evidence>
<feature type="domain" description="DNA2/NAM7 helicase helicase" evidence="9">
    <location>
        <begin position="1381"/>
        <end position="1671"/>
    </location>
</feature>
<evidence type="ECO:0000256" key="3">
    <source>
        <dbReference type="ARBA" id="ARBA00022801"/>
    </source>
</evidence>
<dbReference type="GO" id="GO:0006369">
    <property type="term" value="P:termination of RNA polymerase II transcription"/>
    <property type="evidence" value="ECO:0007669"/>
    <property type="project" value="TreeGrafter"/>
</dbReference>
<dbReference type="PANTHER" id="PTHR10887">
    <property type="entry name" value="DNA2/NAM7 HELICASE FAMILY"/>
    <property type="match status" value="1"/>
</dbReference>
<organism evidence="12 13">
    <name type="scientific">Microbotryum silenes-dioicae</name>
    <dbReference type="NCBI Taxonomy" id="796604"/>
    <lineage>
        <taxon>Eukaryota</taxon>
        <taxon>Fungi</taxon>
        <taxon>Dikarya</taxon>
        <taxon>Basidiomycota</taxon>
        <taxon>Pucciniomycotina</taxon>
        <taxon>Microbotryomycetes</taxon>
        <taxon>Microbotryales</taxon>
        <taxon>Microbotryaceae</taxon>
        <taxon>Microbotryum</taxon>
    </lineage>
</organism>
<dbReference type="GO" id="GO:0001147">
    <property type="term" value="F:transcription termination site sequence-specific DNA binding"/>
    <property type="evidence" value="ECO:0007669"/>
    <property type="project" value="TreeGrafter"/>
</dbReference>
<dbReference type="GO" id="GO:0005694">
    <property type="term" value="C:chromosome"/>
    <property type="evidence" value="ECO:0007669"/>
    <property type="project" value="UniProtKB-ARBA"/>
</dbReference>
<accession>A0A2X0NW47</accession>